<dbReference type="AlphaFoldDB" id="A0A7I8DFV4"/>
<organism evidence="2 3">
    <name type="scientific">Anaerocolumna chitinilytica</name>
    <dbReference type="NCBI Taxonomy" id="1727145"/>
    <lineage>
        <taxon>Bacteria</taxon>
        <taxon>Bacillati</taxon>
        <taxon>Bacillota</taxon>
        <taxon>Clostridia</taxon>
        <taxon>Lachnospirales</taxon>
        <taxon>Lachnospiraceae</taxon>
        <taxon>Anaerocolumna</taxon>
    </lineage>
</organism>
<evidence type="ECO:0000313" key="2">
    <source>
        <dbReference type="EMBL" id="BCJ97272.1"/>
    </source>
</evidence>
<evidence type="ECO:0000313" key="3">
    <source>
        <dbReference type="Proteomes" id="UP000515703"/>
    </source>
</evidence>
<sequence>MQVLCSKMQAICSLPICQKVDDIYEGILNYILTLAFLIDVLDKLYIIGIGIPKFENKYRE</sequence>
<keyword evidence="1" id="KW-0812">Transmembrane</keyword>
<keyword evidence="3" id="KW-1185">Reference proteome</keyword>
<proteinExistence type="predicted"/>
<feature type="transmembrane region" description="Helical" evidence="1">
    <location>
        <begin position="30"/>
        <end position="51"/>
    </location>
</feature>
<protein>
    <submittedName>
        <fullName evidence="2">Uncharacterized protein</fullName>
    </submittedName>
</protein>
<gene>
    <name evidence="2" type="ORF">bsdcttw_03130</name>
</gene>
<dbReference type="EMBL" id="AP023368">
    <property type="protein sequence ID" value="BCJ97272.1"/>
    <property type="molecule type" value="Genomic_DNA"/>
</dbReference>
<dbReference type="Proteomes" id="UP000515703">
    <property type="component" value="Chromosome"/>
</dbReference>
<reference evidence="2 3" key="2">
    <citation type="submission" date="2020-08" db="EMBL/GenBank/DDBJ databases">
        <authorList>
            <person name="Ueki A."/>
            <person name="Tonouchi A."/>
        </authorList>
    </citation>
    <scope>NUCLEOTIDE SEQUENCE [LARGE SCALE GENOMIC DNA]</scope>
    <source>
        <strain evidence="2 3">CTTW</strain>
    </source>
</reference>
<evidence type="ECO:0000256" key="1">
    <source>
        <dbReference type="SAM" id="Phobius"/>
    </source>
</evidence>
<keyword evidence="1" id="KW-0472">Membrane</keyword>
<keyword evidence="1" id="KW-1133">Transmembrane helix</keyword>
<reference evidence="2 3" key="1">
    <citation type="submission" date="2020-08" db="EMBL/GenBank/DDBJ databases">
        <title>Draft genome sequencing of an Anaerocolumna strain isolated from anoxic soil subjected to BSD treatment.</title>
        <authorList>
            <person name="Uek A."/>
            <person name="Tonouchi A."/>
        </authorList>
    </citation>
    <scope>NUCLEOTIDE SEQUENCE [LARGE SCALE GENOMIC DNA]</scope>
    <source>
        <strain evidence="2 3">CTTW</strain>
    </source>
</reference>
<accession>A0A7I8DFV4</accession>
<name>A0A7I8DFV4_9FIRM</name>
<dbReference type="KEGG" id="acht:bsdcttw_03130"/>